<evidence type="ECO:0000256" key="1">
    <source>
        <dbReference type="SAM" id="MobiDB-lite"/>
    </source>
</evidence>
<dbReference type="KEGG" id="blr:BRLA_c041030"/>
<protein>
    <submittedName>
        <fullName evidence="2">Uncharacterized protein</fullName>
    </submittedName>
</protein>
<keyword evidence="3" id="KW-1185">Reference proteome</keyword>
<organism evidence="2 3">
    <name type="scientific">Brevibacillus laterosporus LMG 15441</name>
    <dbReference type="NCBI Taxonomy" id="1042163"/>
    <lineage>
        <taxon>Bacteria</taxon>
        <taxon>Bacillati</taxon>
        <taxon>Bacillota</taxon>
        <taxon>Bacilli</taxon>
        <taxon>Bacillales</taxon>
        <taxon>Paenibacillaceae</taxon>
        <taxon>Brevibacillus</taxon>
    </lineage>
</organism>
<name>A0A075RGM2_BRELA</name>
<reference evidence="2 3" key="1">
    <citation type="journal article" date="2011" name="J. Bacteriol.">
        <title>Genome sequence of Brevibacillus laterosporus LMG 15441, a pathogen of invertebrates.</title>
        <authorList>
            <person name="Djukic M."/>
            <person name="Poehlein A."/>
            <person name="Thurmer A."/>
            <person name="Daniel R."/>
        </authorList>
    </citation>
    <scope>NUCLEOTIDE SEQUENCE [LARGE SCALE GENOMIC DNA]</scope>
    <source>
        <strain evidence="2 3">LMG 15441</strain>
    </source>
</reference>
<dbReference type="AlphaFoldDB" id="A0A075RGM2"/>
<dbReference type="EMBL" id="CP007806">
    <property type="protein sequence ID" value="AIG28380.1"/>
    <property type="molecule type" value="Genomic_DNA"/>
</dbReference>
<gene>
    <name evidence="2" type="ORF">BRLA_c041030</name>
</gene>
<dbReference type="HOGENOM" id="CLU_1955427_0_0_9"/>
<evidence type="ECO:0000313" key="2">
    <source>
        <dbReference type="EMBL" id="AIG28380.1"/>
    </source>
</evidence>
<evidence type="ECO:0000313" key="3">
    <source>
        <dbReference type="Proteomes" id="UP000005850"/>
    </source>
</evidence>
<dbReference type="STRING" id="1042163.BRLA_c041030"/>
<sequence length="128" mass="15190">MIMESQFESQPIQGHCPQQPEPRDQIQHSEYNVGNTCNYAGSYPHYYSPANTPYMIPEYSPYQYVPVQRHDWHHDSSHHHHRHHHHPHYFSPYPPFYPSFYQPLYSPFTYSSVDGPVYGEEGFGYESV</sequence>
<dbReference type="Proteomes" id="UP000005850">
    <property type="component" value="Chromosome"/>
</dbReference>
<feature type="compositionally biased region" description="Polar residues" evidence="1">
    <location>
        <begin position="1"/>
        <end position="12"/>
    </location>
</feature>
<proteinExistence type="predicted"/>
<feature type="region of interest" description="Disordered" evidence="1">
    <location>
        <begin position="1"/>
        <end position="27"/>
    </location>
</feature>
<accession>A0A075RGM2</accession>